<comment type="caution">
    <text evidence="1">The sequence shown here is derived from an EMBL/GenBank/DDBJ whole genome shotgun (WGS) entry which is preliminary data.</text>
</comment>
<keyword evidence="2" id="KW-1185">Reference proteome</keyword>
<protein>
    <submittedName>
        <fullName evidence="1">Uncharacterized protein</fullName>
    </submittedName>
</protein>
<evidence type="ECO:0000313" key="2">
    <source>
        <dbReference type="Proteomes" id="UP000824120"/>
    </source>
</evidence>
<sequence>MDFLPPRSSLPFPGDSATWPSGWNAMLGAGQGLEGIGSSRQGEALGGVD</sequence>
<evidence type="ECO:0000313" key="1">
    <source>
        <dbReference type="EMBL" id="KAG5604767.1"/>
    </source>
</evidence>
<reference evidence="1 2" key="1">
    <citation type="submission" date="2020-09" db="EMBL/GenBank/DDBJ databases">
        <title>De no assembly of potato wild relative species, Solanum commersonii.</title>
        <authorList>
            <person name="Cho K."/>
        </authorList>
    </citation>
    <scope>NUCLEOTIDE SEQUENCE [LARGE SCALE GENOMIC DNA]</scope>
    <source>
        <strain evidence="1">LZ3.2</strain>
        <tissue evidence="1">Leaf</tissue>
    </source>
</reference>
<dbReference type="EMBL" id="JACXVP010000005">
    <property type="protein sequence ID" value="KAG5604767.1"/>
    <property type="molecule type" value="Genomic_DNA"/>
</dbReference>
<name>A0A9J5YYF4_SOLCO</name>
<accession>A0A9J5YYF4</accession>
<organism evidence="1 2">
    <name type="scientific">Solanum commersonii</name>
    <name type="common">Commerson's wild potato</name>
    <name type="synonym">Commerson's nightshade</name>
    <dbReference type="NCBI Taxonomy" id="4109"/>
    <lineage>
        <taxon>Eukaryota</taxon>
        <taxon>Viridiplantae</taxon>
        <taxon>Streptophyta</taxon>
        <taxon>Embryophyta</taxon>
        <taxon>Tracheophyta</taxon>
        <taxon>Spermatophyta</taxon>
        <taxon>Magnoliopsida</taxon>
        <taxon>eudicotyledons</taxon>
        <taxon>Gunneridae</taxon>
        <taxon>Pentapetalae</taxon>
        <taxon>asterids</taxon>
        <taxon>lamiids</taxon>
        <taxon>Solanales</taxon>
        <taxon>Solanaceae</taxon>
        <taxon>Solanoideae</taxon>
        <taxon>Solaneae</taxon>
        <taxon>Solanum</taxon>
    </lineage>
</organism>
<gene>
    <name evidence="1" type="ORF">H5410_026259</name>
</gene>
<dbReference type="AlphaFoldDB" id="A0A9J5YYF4"/>
<proteinExistence type="predicted"/>
<dbReference type="Proteomes" id="UP000824120">
    <property type="component" value="Chromosome 5"/>
</dbReference>